<dbReference type="GO" id="GO:0003723">
    <property type="term" value="F:RNA binding"/>
    <property type="evidence" value="ECO:0007669"/>
    <property type="project" value="InterPro"/>
</dbReference>
<keyword evidence="11" id="KW-0255">Endonuclease</keyword>
<keyword evidence="9" id="KW-0540">Nuclease</keyword>
<evidence type="ECO:0000256" key="9">
    <source>
        <dbReference type="ARBA" id="ARBA00022722"/>
    </source>
</evidence>
<comment type="cofactor">
    <cofactor evidence="2">
        <name>Mn(2+)</name>
        <dbReference type="ChEBI" id="CHEBI:29035"/>
    </cofactor>
</comment>
<dbReference type="InterPro" id="IPR022898">
    <property type="entry name" value="RNase_HII"/>
</dbReference>
<evidence type="ECO:0000259" key="14">
    <source>
        <dbReference type="PROSITE" id="PS51975"/>
    </source>
</evidence>
<evidence type="ECO:0000256" key="3">
    <source>
        <dbReference type="ARBA" id="ARBA00001946"/>
    </source>
</evidence>
<keyword evidence="10" id="KW-0479">Metal-binding</keyword>
<comment type="similarity">
    <text evidence="5">Belongs to the RNase HII family.</text>
</comment>
<dbReference type="InterPro" id="IPR001352">
    <property type="entry name" value="RNase_HII/HIII"/>
</dbReference>
<feature type="domain" description="RNase H type-2" evidence="14">
    <location>
        <begin position="12"/>
        <end position="199"/>
    </location>
</feature>
<evidence type="ECO:0000256" key="8">
    <source>
        <dbReference type="ARBA" id="ARBA00022490"/>
    </source>
</evidence>
<keyword evidence="8" id="KW-0963">Cytoplasm</keyword>
<dbReference type="Gene3D" id="3.30.420.10">
    <property type="entry name" value="Ribonuclease H-like superfamily/Ribonuclease H"/>
    <property type="match status" value="1"/>
</dbReference>
<evidence type="ECO:0000256" key="13">
    <source>
        <dbReference type="ARBA" id="ARBA00023211"/>
    </source>
</evidence>
<comment type="subcellular location">
    <subcellularLocation>
        <location evidence="4">Cytoplasm</location>
    </subcellularLocation>
</comment>
<evidence type="ECO:0000256" key="4">
    <source>
        <dbReference type="ARBA" id="ARBA00004496"/>
    </source>
</evidence>
<evidence type="ECO:0000256" key="11">
    <source>
        <dbReference type="ARBA" id="ARBA00022759"/>
    </source>
</evidence>
<evidence type="ECO:0000256" key="10">
    <source>
        <dbReference type="ARBA" id="ARBA00022723"/>
    </source>
</evidence>
<dbReference type="CDD" id="cd07182">
    <property type="entry name" value="RNase_HII_bacteria_HII_like"/>
    <property type="match status" value="1"/>
</dbReference>
<proteinExistence type="inferred from homology"/>
<dbReference type="NCBIfam" id="NF000595">
    <property type="entry name" value="PRK00015.1-3"/>
    <property type="match status" value="1"/>
</dbReference>
<reference evidence="15" key="1">
    <citation type="submission" date="2019-09" db="EMBL/GenBank/DDBJ databases">
        <authorList>
            <person name="Needham M D."/>
        </authorList>
    </citation>
    <scope>NUCLEOTIDE SEQUENCE</scope>
</reference>
<keyword evidence="12" id="KW-0378">Hydrolase</keyword>
<dbReference type="PANTHER" id="PTHR10954:SF18">
    <property type="entry name" value="RIBONUCLEASE HII"/>
    <property type="match status" value="1"/>
</dbReference>
<dbReference type="EMBL" id="CABVLZ010000001">
    <property type="protein sequence ID" value="VVU94315.1"/>
    <property type="molecule type" value="Genomic_DNA"/>
</dbReference>
<dbReference type="InterPro" id="IPR012337">
    <property type="entry name" value="RNaseH-like_sf"/>
</dbReference>
<evidence type="ECO:0000256" key="7">
    <source>
        <dbReference type="ARBA" id="ARBA00019179"/>
    </source>
</evidence>
<dbReference type="GO" id="GO:0046872">
    <property type="term" value="F:metal ion binding"/>
    <property type="evidence" value="ECO:0007669"/>
    <property type="project" value="UniProtKB-KW"/>
</dbReference>
<evidence type="ECO:0000256" key="1">
    <source>
        <dbReference type="ARBA" id="ARBA00000077"/>
    </source>
</evidence>
<dbReference type="GO" id="GO:0004523">
    <property type="term" value="F:RNA-DNA hybrid ribonuclease activity"/>
    <property type="evidence" value="ECO:0007669"/>
    <property type="project" value="UniProtKB-EC"/>
</dbReference>
<dbReference type="GO" id="GO:0043137">
    <property type="term" value="P:DNA replication, removal of RNA primer"/>
    <property type="evidence" value="ECO:0007669"/>
    <property type="project" value="TreeGrafter"/>
</dbReference>
<dbReference type="Pfam" id="PF01351">
    <property type="entry name" value="RNase_HII"/>
    <property type="match status" value="1"/>
</dbReference>
<accession>A0A5E8CKN6</accession>
<dbReference type="InterPro" id="IPR036397">
    <property type="entry name" value="RNaseH_sf"/>
</dbReference>
<evidence type="ECO:0000256" key="6">
    <source>
        <dbReference type="ARBA" id="ARBA00012180"/>
    </source>
</evidence>
<evidence type="ECO:0000313" key="15">
    <source>
        <dbReference type="EMBL" id="VVU94315.1"/>
    </source>
</evidence>
<dbReference type="GO" id="GO:0006298">
    <property type="term" value="P:mismatch repair"/>
    <property type="evidence" value="ECO:0007669"/>
    <property type="project" value="TreeGrafter"/>
</dbReference>
<dbReference type="GO" id="GO:0032299">
    <property type="term" value="C:ribonuclease H2 complex"/>
    <property type="evidence" value="ECO:0007669"/>
    <property type="project" value="TreeGrafter"/>
</dbReference>
<protein>
    <recommendedName>
        <fullName evidence="7">Ribonuclease HII</fullName>
        <ecNumber evidence="6">3.1.26.4</ecNumber>
    </recommendedName>
</protein>
<name>A0A5E8CKN6_9ZZZZ</name>
<dbReference type="SUPFAM" id="SSF53098">
    <property type="entry name" value="Ribonuclease H-like"/>
    <property type="match status" value="1"/>
</dbReference>
<dbReference type="AlphaFoldDB" id="A0A5E8CKN6"/>
<evidence type="ECO:0000256" key="5">
    <source>
        <dbReference type="ARBA" id="ARBA00007383"/>
    </source>
</evidence>
<evidence type="ECO:0000256" key="2">
    <source>
        <dbReference type="ARBA" id="ARBA00001936"/>
    </source>
</evidence>
<keyword evidence="13" id="KW-0464">Manganese</keyword>
<dbReference type="PROSITE" id="PS51975">
    <property type="entry name" value="RNASE_H_2"/>
    <property type="match status" value="1"/>
</dbReference>
<sequence>MSKLVKSYSDDLIEVGIDEAGRGPFFGRVYAAVVKWPQNLENDEIKDSKKISSKKRKILKSWIEENVLDFAIGYAEVDEIEKINILQASFLAMHRALDKLEKITPELILVDGNKFKKYNNIDFLCIPKGDDKFLSIAAASILAKEYHDEYILELCHKDPTLDIKYNLVANKGYGTKAHRDGLLKFGMTKYHRKSFIKFL</sequence>
<organism evidence="15">
    <name type="scientific">seawater metagenome</name>
    <dbReference type="NCBI Taxonomy" id="1561972"/>
    <lineage>
        <taxon>unclassified sequences</taxon>
        <taxon>metagenomes</taxon>
        <taxon>ecological metagenomes</taxon>
    </lineage>
</organism>
<gene>
    <name evidence="15" type="ORF">CPAV1605_35</name>
</gene>
<evidence type="ECO:0000256" key="12">
    <source>
        <dbReference type="ARBA" id="ARBA00022801"/>
    </source>
</evidence>
<comment type="catalytic activity">
    <reaction evidence="1">
        <text>Endonucleolytic cleavage to 5'-phosphomonoester.</text>
        <dbReference type="EC" id="3.1.26.4"/>
    </reaction>
</comment>
<comment type="cofactor">
    <cofactor evidence="3">
        <name>Mg(2+)</name>
        <dbReference type="ChEBI" id="CHEBI:18420"/>
    </cofactor>
</comment>
<dbReference type="EC" id="3.1.26.4" evidence="6"/>
<dbReference type="InterPro" id="IPR024567">
    <property type="entry name" value="RNase_HII/HIII_dom"/>
</dbReference>
<dbReference type="PANTHER" id="PTHR10954">
    <property type="entry name" value="RIBONUCLEASE H2 SUBUNIT A"/>
    <property type="match status" value="1"/>
</dbReference>
<dbReference type="GO" id="GO:0005737">
    <property type="term" value="C:cytoplasm"/>
    <property type="evidence" value="ECO:0007669"/>
    <property type="project" value="UniProtKB-SubCell"/>
</dbReference>